<organism evidence="2 3">
    <name type="scientific">Culter alburnus</name>
    <name type="common">Topmouth culter</name>
    <dbReference type="NCBI Taxonomy" id="194366"/>
    <lineage>
        <taxon>Eukaryota</taxon>
        <taxon>Metazoa</taxon>
        <taxon>Chordata</taxon>
        <taxon>Craniata</taxon>
        <taxon>Vertebrata</taxon>
        <taxon>Euteleostomi</taxon>
        <taxon>Actinopterygii</taxon>
        <taxon>Neopterygii</taxon>
        <taxon>Teleostei</taxon>
        <taxon>Ostariophysi</taxon>
        <taxon>Cypriniformes</taxon>
        <taxon>Xenocyprididae</taxon>
        <taxon>Xenocypridinae</taxon>
        <taxon>Culter</taxon>
    </lineage>
</organism>
<evidence type="ECO:0000313" key="3">
    <source>
        <dbReference type="Proteomes" id="UP001479290"/>
    </source>
</evidence>
<gene>
    <name evidence="2" type="ORF">ABG768_021772</name>
</gene>
<dbReference type="AlphaFoldDB" id="A0AAW2AV21"/>
<feature type="compositionally biased region" description="Basic and acidic residues" evidence="1">
    <location>
        <begin position="62"/>
        <end position="71"/>
    </location>
</feature>
<accession>A0AAW2AV21</accession>
<feature type="compositionally biased region" description="Polar residues" evidence="1">
    <location>
        <begin position="28"/>
        <end position="61"/>
    </location>
</feature>
<comment type="caution">
    <text evidence="2">The sequence shown here is derived from an EMBL/GenBank/DDBJ whole genome shotgun (WGS) entry which is preliminary data.</text>
</comment>
<proteinExistence type="predicted"/>
<feature type="region of interest" description="Disordered" evidence="1">
    <location>
        <begin position="19"/>
        <end position="96"/>
    </location>
</feature>
<reference evidence="2 3" key="1">
    <citation type="submission" date="2024-05" db="EMBL/GenBank/DDBJ databases">
        <title>A high-quality chromosomal-level genome assembly of Topmouth culter (Culter alburnus).</title>
        <authorList>
            <person name="Zhao H."/>
        </authorList>
    </citation>
    <scope>NUCLEOTIDE SEQUENCE [LARGE SCALE GENOMIC DNA]</scope>
    <source>
        <strain evidence="2">CATC2023</strain>
        <tissue evidence="2">Muscle</tissue>
    </source>
</reference>
<dbReference type="EMBL" id="JAWDJR010000004">
    <property type="protein sequence ID" value="KAK9976567.1"/>
    <property type="molecule type" value="Genomic_DNA"/>
</dbReference>
<sequence length="96" mass="10869">YEASLDKFEKIFPQLKTRVESKQDKTHVNSTDSVESPENSPPSTSDHQLTESLDLQEQQGQTEKRAEERDQPQTTAEETSSSITNLTNDFSELKPV</sequence>
<protein>
    <submittedName>
        <fullName evidence="2">Uncharacterized protein</fullName>
    </submittedName>
</protein>
<dbReference type="Proteomes" id="UP001479290">
    <property type="component" value="Unassembled WGS sequence"/>
</dbReference>
<evidence type="ECO:0000256" key="1">
    <source>
        <dbReference type="SAM" id="MobiDB-lite"/>
    </source>
</evidence>
<evidence type="ECO:0000313" key="2">
    <source>
        <dbReference type="EMBL" id="KAK9976567.1"/>
    </source>
</evidence>
<feature type="non-terminal residue" evidence="2">
    <location>
        <position position="1"/>
    </location>
</feature>
<keyword evidence="3" id="KW-1185">Reference proteome</keyword>
<name>A0AAW2AV21_CULAL</name>
<feature type="compositionally biased region" description="Polar residues" evidence="1">
    <location>
        <begin position="72"/>
        <end position="90"/>
    </location>
</feature>